<evidence type="ECO:0000256" key="1">
    <source>
        <dbReference type="SAM" id="SignalP"/>
    </source>
</evidence>
<accession>A0A8T2MQG4</accession>
<dbReference type="Proteomes" id="UP000752171">
    <property type="component" value="Unassembled WGS sequence"/>
</dbReference>
<dbReference type="PANTHER" id="PTHR46013:SF4">
    <property type="entry name" value="B-CELL RECEPTOR CD22-RELATED"/>
    <property type="match status" value="1"/>
</dbReference>
<proteinExistence type="predicted"/>
<dbReference type="InterPro" id="IPR036179">
    <property type="entry name" value="Ig-like_dom_sf"/>
</dbReference>
<dbReference type="SMART" id="SM00408">
    <property type="entry name" value="IGc2"/>
    <property type="match status" value="2"/>
</dbReference>
<dbReference type="AlphaFoldDB" id="A0A8T2MQG4"/>
<dbReference type="InterPro" id="IPR003598">
    <property type="entry name" value="Ig_sub2"/>
</dbReference>
<reference evidence="3 4" key="1">
    <citation type="submission" date="2021-07" db="EMBL/GenBank/DDBJ databases">
        <authorList>
            <person name="Imarazene B."/>
            <person name="Zahm M."/>
            <person name="Klopp C."/>
            <person name="Cabau C."/>
            <person name="Beille S."/>
            <person name="Jouanno E."/>
            <person name="Castinel A."/>
            <person name="Lluch J."/>
            <person name="Gil L."/>
            <person name="Kuchtly C."/>
            <person name="Lopez Roques C."/>
            <person name="Donnadieu C."/>
            <person name="Parrinello H."/>
            <person name="Journot L."/>
            <person name="Du K."/>
            <person name="Schartl M."/>
            <person name="Retaux S."/>
            <person name="Guiguen Y."/>
        </authorList>
    </citation>
    <scope>NUCLEOTIDE SEQUENCE [LARGE SCALE GENOMIC DNA]</scope>
    <source>
        <strain evidence="3">Pach_M1</strain>
        <tissue evidence="3">Testis</tissue>
    </source>
</reference>
<keyword evidence="1" id="KW-0732">Signal</keyword>
<comment type="caution">
    <text evidence="3">The sequence shown here is derived from an EMBL/GenBank/DDBJ whole genome shotgun (WGS) entry which is preliminary data.</text>
</comment>
<organism evidence="3 4">
    <name type="scientific">Astyanax mexicanus</name>
    <name type="common">Blind cave fish</name>
    <name type="synonym">Astyanax fasciatus mexicanus</name>
    <dbReference type="NCBI Taxonomy" id="7994"/>
    <lineage>
        <taxon>Eukaryota</taxon>
        <taxon>Metazoa</taxon>
        <taxon>Chordata</taxon>
        <taxon>Craniata</taxon>
        <taxon>Vertebrata</taxon>
        <taxon>Euteleostomi</taxon>
        <taxon>Actinopterygii</taxon>
        <taxon>Neopterygii</taxon>
        <taxon>Teleostei</taxon>
        <taxon>Ostariophysi</taxon>
        <taxon>Characiformes</taxon>
        <taxon>Characoidei</taxon>
        <taxon>Acestrorhamphidae</taxon>
        <taxon>Acestrorhamphinae</taxon>
        <taxon>Astyanax</taxon>
    </lineage>
</organism>
<dbReference type="InterPro" id="IPR013783">
    <property type="entry name" value="Ig-like_fold"/>
</dbReference>
<feature type="chain" id="PRO_5035886008" evidence="1">
    <location>
        <begin position="26"/>
        <end position="331"/>
    </location>
</feature>
<dbReference type="InterPro" id="IPR013106">
    <property type="entry name" value="Ig_V-set"/>
</dbReference>
<dbReference type="Pfam" id="PF13927">
    <property type="entry name" value="Ig_3"/>
    <property type="match status" value="1"/>
</dbReference>
<sequence>MPNKLGHLLELWFLVQFTIRAVVSGEWAVWYNSRELCVFKSSSVSFNCTYDYPAGFRVKTLQWSKPGPQPGQTIIVFHTQPDKIHASYRGRAQITRENKNCTLSLTNVSSSDVGTYFFRFTTFSAAWSGAGGTSLNVAVLPFRVSVNSSREGGFIQEGDAVNLTCAAQNCTPPGVHVTWYKNRVPISQVKSKTLSLVSVSLSDFGNYTCGLNYSDTSTAPEILLNVRYGPKNVTLAVHPTSTIQSGRSLTLICHGYANPQVEIYTMYKVNETDLLRIGWGYNHTIPAVSPRDSGQYICLAENAVGSQNSTVISVRVEGKNNNYIIDLSYHK</sequence>
<feature type="signal peptide" evidence="1">
    <location>
        <begin position="1"/>
        <end position="25"/>
    </location>
</feature>
<name>A0A8T2MQG4_ASTMX</name>
<dbReference type="InterPro" id="IPR007110">
    <property type="entry name" value="Ig-like_dom"/>
</dbReference>
<dbReference type="Pfam" id="PF07686">
    <property type="entry name" value="V-set"/>
    <property type="match status" value="1"/>
</dbReference>
<dbReference type="PANTHER" id="PTHR46013">
    <property type="entry name" value="VASCULAR CELL ADHESION MOLECULE 1"/>
    <property type="match status" value="1"/>
</dbReference>
<dbReference type="SUPFAM" id="SSF48726">
    <property type="entry name" value="Immunoglobulin"/>
    <property type="match status" value="3"/>
</dbReference>
<dbReference type="PROSITE" id="PS50835">
    <property type="entry name" value="IG_LIKE"/>
    <property type="match status" value="2"/>
</dbReference>
<protein>
    <submittedName>
        <fullName evidence="3">Myelin-associated glycoprotein isoform X1</fullName>
    </submittedName>
</protein>
<gene>
    <name evidence="3" type="primary">SIGLEC1</name>
    <name evidence="3" type="ORF">AMEX_G2472</name>
</gene>
<dbReference type="Pfam" id="PF13895">
    <property type="entry name" value="Ig_2"/>
    <property type="match status" value="1"/>
</dbReference>
<dbReference type="EMBL" id="JAICCE010000001">
    <property type="protein sequence ID" value="KAG9283676.1"/>
    <property type="molecule type" value="Genomic_DNA"/>
</dbReference>
<evidence type="ECO:0000313" key="4">
    <source>
        <dbReference type="Proteomes" id="UP000752171"/>
    </source>
</evidence>
<feature type="domain" description="Ig-like" evidence="2">
    <location>
        <begin position="230"/>
        <end position="313"/>
    </location>
</feature>
<evidence type="ECO:0000259" key="2">
    <source>
        <dbReference type="PROSITE" id="PS50835"/>
    </source>
</evidence>
<dbReference type="InterPro" id="IPR003599">
    <property type="entry name" value="Ig_sub"/>
</dbReference>
<dbReference type="SMART" id="SM00409">
    <property type="entry name" value="IG"/>
    <property type="match status" value="3"/>
</dbReference>
<feature type="domain" description="Ig-like" evidence="2">
    <location>
        <begin position="141"/>
        <end position="225"/>
    </location>
</feature>
<dbReference type="CDD" id="cd00096">
    <property type="entry name" value="Ig"/>
    <property type="match status" value="1"/>
</dbReference>
<dbReference type="Gene3D" id="2.60.40.10">
    <property type="entry name" value="Immunoglobulins"/>
    <property type="match status" value="3"/>
</dbReference>
<evidence type="ECO:0000313" key="3">
    <source>
        <dbReference type="EMBL" id="KAG9283676.1"/>
    </source>
</evidence>